<reference evidence="2 3" key="1">
    <citation type="submission" date="2024-03" db="EMBL/GenBank/DDBJ databases">
        <title>Human intestinal bacterial collection.</title>
        <authorList>
            <person name="Pauvert C."/>
            <person name="Hitch T.C.A."/>
            <person name="Clavel T."/>
        </authorList>
    </citation>
    <scope>NUCLEOTIDE SEQUENCE [LARGE SCALE GENOMIC DNA]</scope>
    <source>
        <strain evidence="2 3">CLA-AA-H192</strain>
    </source>
</reference>
<protein>
    <submittedName>
        <fullName evidence="2">GDSL-type esterase/lipase family protein</fullName>
    </submittedName>
</protein>
<dbReference type="InterPro" id="IPR013830">
    <property type="entry name" value="SGNH_hydro"/>
</dbReference>
<comment type="caution">
    <text evidence="2">The sequence shown here is derived from an EMBL/GenBank/DDBJ whole genome shotgun (WGS) entry which is preliminary data.</text>
</comment>
<accession>A0ABV1G5R9</accession>
<evidence type="ECO:0000259" key="1">
    <source>
        <dbReference type="Pfam" id="PF13472"/>
    </source>
</evidence>
<feature type="domain" description="SGNH hydrolase-type esterase" evidence="1">
    <location>
        <begin position="126"/>
        <end position="255"/>
    </location>
</feature>
<gene>
    <name evidence="2" type="ORF">WMO66_05565</name>
</gene>
<evidence type="ECO:0000313" key="3">
    <source>
        <dbReference type="Proteomes" id="UP001491552"/>
    </source>
</evidence>
<evidence type="ECO:0000313" key="2">
    <source>
        <dbReference type="EMBL" id="MEQ2510720.1"/>
    </source>
</evidence>
<name>A0ABV1G5R9_9FIRM</name>
<keyword evidence="3" id="KW-1185">Reference proteome</keyword>
<dbReference type="Proteomes" id="UP001491552">
    <property type="component" value="Unassembled WGS sequence"/>
</dbReference>
<dbReference type="Pfam" id="PF13472">
    <property type="entry name" value="Lipase_GDSL_2"/>
    <property type="match status" value="1"/>
</dbReference>
<dbReference type="PANTHER" id="PTHR30383">
    <property type="entry name" value="THIOESTERASE 1/PROTEASE 1/LYSOPHOSPHOLIPASE L1"/>
    <property type="match status" value="1"/>
</dbReference>
<dbReference type="InterPro" id="IPR051532">
    <property type="entry name" value="Ester_Hydrolysis_Enzymes"/>
</dbReference>
<sequence>MKQRQSRGLMPWILTLLCAVLLTVWVLGSMPAAPKEGAAVAAGTAYLDSAAAKDASAIAETLREREKQRRAELLAQQKKEERDALVAKITSGELDIWSMFDSYVILGDSRAVGFYYFDFLEKSRVLADGGNTIRDVAAHMDDIRALQPDYVYLCYGLNDISIGYWDTKEEYVAELLQVVADLKEALPGVTVVVSSILPAQDPAFEKSSKWRNIPEWSEAVGAACAENGIPFADNTEICQTYADLWQPDGIHVRPEFYPYWAANLILAGLDSPAEAEDATNETENDPA</sequence>
<dbReference type="InterPro" id="IPR036514">
    <property type="entry name" value="SGNH_hydro_sf"/>
</dbReference>
<dbReference type="EMBL" id="JBBMFF010000181">
    <property type="protein sequence ID" value="MEQ2510720.1"/>
    <property type="molecule type" value="Genomic_DNA"/>
</dbReference>
<dbReference type="Gene3D" id="3.40.50.1110">
    <property type="entry name" value="SGNH hydrolase"/>
    <property type="match status" value="1"/>
</dbReference>
<proteinExistence type="predicted"/>
<dbReference type="RefSeq" id="WP_349135401.1">
    <property type="nucleotide sequence ID" value="NZ_JBBMFF010000181.1"/>
</dbReference>
<dbReference type="SUPFAM" id="SSF52266">
    <property type="entry name" value="SGNH hydrolase"/>
    <property type="match status" value="1"/>
</dbReference>
<organism evidence="2 3">
    <name type="scientific">Faecousia intestinalis</name>
    <dbReference type="NCBI Taxonomy" id="3133167"/>
    <lineage>
        <taxon>Bacteria</taxon>
        <taxon>Bacillati</taxon>
        <taxon>Bacillota</taxon>
        <taxon>Clostridia</taxon>
        <taxon>Eubacteriales</taxon>
        <taxon>Oscillospiraceae</taxon>
        <taxon>Faecousia</taxon>
    </lineage>
</organism>